<gene>
    <name evidence="4" type="ORF">SAMN05444170_4895</name>
</gene>
<dbReference type="AlphaFoldDB" id="A0A1M7UFQ9"/>
<organism evidence="4 5">
    <name type="scientific">Bradyrhizobium erythrophlei</name>
    <dbReference type="NCBI Taxonomy" id="1437360"/>
    <lineage>
        <taxon>Bacteria</taxon>
        <taxon>Pseudomonadati</taxon>
        <taxon>Pseudomonadota</taxon>
        <taxon>Alphaproteobacteria</taxon>
        <taxon>Hyphomicrobiales</taxon>
        <taxon>Nitrobacteraceae</taxon>
        <taxon>Bradyrhizobium</taxon>
    </lineage>
</organism>
<dbReference type="Proteomes" id="UP000184096">
    <property type="component" value="Chromosome I"/>
</dbReference>
<feature type="transmembrane region" description="Helical" evidence="2">
    <location>
        <begin position="42"/>
        <end position="63"/>
    </location>
</feature>
<keyword evidence="2" id="KW-0472">Membrane</keyword>
<reference evidence="5" key="1">
    <citation type="submission" date="2016-11" db="EMBL/GenBank/DDBJ databases">
        <authorList>
            <person name="Varghese N."/>
            <person name="Submissions S."/>
        </authorList>
    </citation>
    <scope>NUCLEOTIDE SEQUENCE [LARGE SCALE GENOMIC DNA]</scope>
    <source>
        <strain evidence="5">GAS401</strain>
    </source>
</reference>
<dbReference type="Gene3D" id="1.10.287.1490">
    <property type="match status" value="1"/>
</dbReference>
<feature type="chain" id="PRO_5012048573" description="Chromosome partition protein Smc" evidence="3">
    <location>
        <begin position="19"/>
        <end position="470"/>
    </location>
</feature>
<dbReference type="EMBL" id="LT670849">
    <property type="protein sequence ID" value="SHN81756.1"/>
    <property type="molecule type" value="Genomic_DNA"/>
</dbReference>
<evidence type="ECO:0000313" key="4">
    <source>
        <dbReference type="EMBL" id="SHN81756.1"/>
    </source>
</evidence>
<evidence type="ECO:0000256" key="2">
    <source>
        <dbReference type="SAM" id="Phobius"/>
    </source>
</evidence>
<accession>A0A1M7UFQ9</accession>
<evidence type="ECO:0000256" key="3">
    <source>
        <dbReference type="SAM" id="SignalP"/>
    </source>
</evidence>
<feature type="signal peptide" evidence="3">
    <location>
        <begin position="1"/>
        <end position="18"/>
    </location>
</feature>
<keyword evidence="1" id="KW-0175">Coiled coil</keyword>
<keyword evidence="3" id="KW-0732">Signal</keyword>
<evidence type="ECO:0008006" key="6">
    <source>
        <dbReference type="Google" id="ProtNLM"/>
    </source>
</evidence>
<keyword evidence="2" id="KW-0812">Transmembrane</keyword>
<sequence>MWGLLAWLALLAATVALAAVAFHFDPTSIPAAFQAFSPTQQIVAILIALVAAALIASTLYQAWRVAGEAESARALCEGVVSAKGALAAAKASQKDFDAAVSHLSTSDPEDAFSSIHKQLSESEARLALQRGRNEATDMKERLEEVRRRQQALREQIGEVAERRRTIEPVFEELKDRQRQLARSLDKIETDDNNNNFIDLLKEFDIKTGPIQLRHQALQDAFALLTRLKEGIATSQGELVRLQAPATGVKTLLADVQVARDQLVKAIEGLETTAEGEALSARVGTLDSGKRDAEQRIARLEQSFAVLDAVRRDMAEFKKRQEDLAAAFAEVETDADGKSLNARLEELDQFSAQTRGRLRALQEILTTLNRYRKDLIHSQNEMSPLRAPGEGVHAVIEELDKRQAEIAAVLDEMETSGNQTLGARVAGFADNKRSAEQRIAEVHRLFAQLESIRDEIATAFADLNSSFKKFV</sequence>
<keyword evidence="2" id="KW-1133">Transmembrane helix</keyword>
<keyword evidence="5" id="KW-1185">Reference proteome</keyword>
<evidence type="ECO:0000313" key="5">
    <source>
        <dbReference type="Proteomes" id="UP000184096"/>
    </source>
</evidence>
<protein>
    <recommendedName>
        <fullName evidence="6">Chromosome partition protein Smc</fullName>
    </recommendedName>
</protein>
<feature type="coiled-coil region" evidence="1">
    <location>
        <begin position="289"/>
        <end position="326"/>
    </location>
</feature>
<evidence type="ECO:0000256" key="1">
    <source>
        <dbReference type="SAM" id="Coils"/>
    </source>
</evidence>
<dbReference type="RefSeq" id="WP_072821720.1">
    <property type="nucleotide sequence ID" value="NZ_LT670849.1"/>
</dbReference>
<proteinExistence type="predicted"/>
<feature type="coiled-coil region" evidence="1">
    <location>
        <begin position="128"/>
        <end position="190"/>
    </location>
</feature>
<name>A0A1M7UFQ9_9BRAD</name>